<evidence type="ECO:0000259" key="9">
    <source>
        <dbReference type="Pfam" id="PF12359"/>
    </source>
</evidence>
<keyword evidence="11" id="KW-1185">Reference proteome</keyword>
<protein>
    <recommendedName>
        <fullName evidence="2">ubiquitinyl hydrolase 1</fullName>
        <ecNumber evidence="2">3.4.19.12</ecNumber>
    </recommendedName>
</protein>
<dbReference type="Proteomes" id="UP001295423">
    <property type="component" value="Unassembled WGS sequence"/>
</dbReference>
<dbReference type="Pfam" id="PF12359">
    <property type="entry name" value="DUF3645"/>
    <property type="match status" value="1"/>
</dbReference>
<evidence type="ECO:0000313" key="10">
    <source>
        <dbReference type="EMBL" id="CAJ1961699.1"/>
    </source>
</evidence>
<feature type="domain" description="DUF3645" evidence="9">
    <location>
        <begin position="1363"/>
        <end position="1392"/>
    </location>
</feature>
<dbReference type="EMBL" id="CAKOGP040002091">
    <property type="protein sequence ID" value="CAJ1961699.1"/>
    <property type="molecule type" value="Genomic_DNA"/>
</dbReference>
<dbReference type="InterPro" id="IPR022099">
    <property type="entry name" value="DUF3638"/>
</dbReference>
<evidence type="ECO:0000256" key="7">
    <source>
        <dbReference type="SAM" id="MobiDB-lite"/>
    </source>
</evidence>
<keyword evidence="3" id="KW-0645">Protease</keyword>
<keyword evidence="6" id="KW-0788">Thiol protease</keyword>
<sequence>MGITLLSWLGESRGLWQHQVSEGMIRLLCNVKVSNSPPSTDIRYWTERTGVTFPNLGNFSIEWESSSPFETQHRDSPNLFTEKFYPNWPSKLDDNTDFTMRVFLVANSGENEESSRENIAPSRPELKPNWLTVEQYNAFASIRAAGRTQIRSLLNVLFEELLPLGNPCSHILIRQTVFQIGACDWKTDLQPEWNGMGAMELFWCREVNKLREAQKLYENLLLTGVISGFYGQYHTPLEEVAIQSSEIFEQWAEALKLETQSVDLIAKQACFLGFAILCLASVNMTFPHRSKLLRFLVLYNDRLLLSQEKADNVLQQAVMKVMGTKWTSGDRDFTTNRDLLLTSLVQAVVESAPSDLEWSEVHYDSAESTACFEAVVGGRLFSINLNNGIVLVNGKPKSFLPQSITSDSFYVRHFGKASPEVSVEGLRHYRTTRKMKEHFFYDFVSDADDRLHIFEFDSRKGFHNSEKLELLDRGSVSLQPHLVELHSHWLNARQQYLLLRDILVESHQVSYAMKPGKLLSIPPSFQFASIQEIDENEERFDEVLIDRFGVIKYSLPRYGLNFTQVDDGIRSDDFKGYIMTPEQQLSDTLPGFNTFLLLSNDEGEEIVIVPCGEVLQSGEIRNLGNWDTNMTFHVFHTHRRFCYLQSSNTLGRLHLACLYASSGSLVPDRRTGKTGFTVATELLRQCFQNFCFSDEELAKLRNLSRHSHHSSALRLLIWHIYRGSLSLRVPYKRTPEQEEFLDLDKLASEEYRTSFSGPYLTSVEEQSVFCRVLKGPIEAFNESKTSVEESDTAKYIKRIEMGDFQPLLSYEKRNGTLQFPLTNSFEGHATLGGQVPKGQLKRFEAQFSNGACIGESELPPTDSGEDHEESKGTTICEQVFLDLRTSYRIYADLSVKNVVGGIVVFSEISEIGREVLFRRESIERRLLGELNSALCSRRRFDFFFRSMCKFVSSDLLQMIYSKSSLRRIQPSENGFSWVQRIKSQIIDWALLCVFEDKLRRLERFSRQRKIEELIQELECTRIWDPKQYPRWLAFEVEQQLQIRPEQFKTVDQLLTESTGSVIQLNMGSGKTRVMVPMLILELCRQQRKLARINVLPSILQEALLFYQQSLVASVQHTKIFTLPFIRDFDIDEFSVKILDEEMRRCYMHGGCLIVTPQHRNSLLLKQHDCNVSLKADLSKTLIVDVLDESDAILEPSFQLVYAMGTKLDLPSRSNRCTMFQSLLTILSRGECQALLGLLTDSTAFYKQDSKSGNFNGIRILKLSREDKNFLASKIAEHFVRNPPSDFPWLETMKQRQDIELLVRLISDPEFQNTSIVIRDTPLFNLFENDILAARGFLAHGILLHSLQSRWGVSYGLRHLHDYDTQMAVPYSASDTPKARAEFSHPDVAIAYTNLSYLYLGLTKQQFRRALDLLDAKGLSVKLSTYDTWIEKVRLDIPTNELDRFDTYGKVDTSNHAQFELMHHRLNRCMEVVFFWLNEVVFPVETMQYPQRRISSAWNLADTDHVKQIIGFSGTDDNRFLLPYQVKQIQHADKELCATNGKMIDLVLSCTQKVHQVVMGNSAIWEIILDDCFQLKVQALIDTGGLMAGSKRDSVVRHVAMKLKNERCVFKGFVYYSTDKERWEVFEIATGRTQSITRSTLSACDCFVYFDESRCRGTDFKLLRDSSALVTLDKRLTKDKFLQGCARMRQLFPGGQSLILGGTTEVVTKKSTTLDILNMIVENGIKSVERALPVYVQRAKDFISFPRPANDNFELNEMYSKSIVQNQSFHEYLDSDGEVVSTESAFLQDVTEYARSIGKEVEVAATSGAEECEKEVHSESEQDEEREVAVTSQSPRSQEDWDYWLLFNEPQRLFLSHFHQLSDLIEEYGVTEMNAIQWSKKIFCTPNFWETIEKAKECSGVSPFLRLVDPLVIFPDGRVVLISLYELNNLLPLWWGLSDKPNVSIDHVFQLSCDCPSLGQWSLPVSIETLVSLKLFRGDVKFGLEEEKVILRQMLHDLERPVDSMKQLVSTRNRLSRYEKSDLSDIAYLLSLPPI</sequence>
<comment type="catalytic activity">
    <reaction evidence="1">
        <text>Thiol-dependent hydrolysis of ester, thioester, amide, peptide and isopeptide bonds formed by the C-terminal Gly of ubiquitin (a 76-residue protein attached to proteins as an intracellular targeting signal).</text>
        <dbReference type="EC" id="3.4.19.12"/>
    </reaction>
</comment>
<gene>
    <name evidence="10" type="ORF">CYCCA115_LOCUS19327</name>
</gene>
<evidence type="ECO:0000256" key="5">
    <source>
        <dbReference type="ARBA" id="ARBA00022801"/>
    </source>
</evidence>
<evidence type="ECO:0000256" key="6">
    <source>
        <dbReference type="ARBA" id="ARBA00022807"/>
    </source>
</evidence>
<keyword evidence="4" id="KW-0833">Ubl conjugation pathway</keyword>
<dbReference type="GO" id="GO:0004843">
    <property type="term" value="F:cysteine-type deubiquitinase activity"/>
    <property type="evidence" value="ECO:0007669"/>
    <property type="project" value="UniProtKB-EC"/>
</dbReference>
<dbReference type="InterPro" id="IPR027417">
    <property type="entry name" value="P-loop_NTPase"/>
</dbReference>
<dbReference type="PANTHER" id="PTHR13367">
    <property type="entry name" value="UBIQUITIN THIOESTERASE"/>
    <property type="match status" value="1"/>
</dbReference>
<reference evidence="10" key="1">
    <citation type="submission" date="2023-08" db="EMBL/GenBank/DDBJ databases">
        <authorList>
            <person name="Audoor S."/>
            <person name="Bilcke G."/>
        </authorList>
    </citation>
    <scope>NUCLEOTIDE SEQUENCE</scope>
</reference>
<dbReference type="InterPro" id="IPR022105">
    <property type="entry name" value="DUF3645"/>
</dbReference>
<accession>A0AAD2JLK1</accession>
<feature type="region of interest" description="Disordered" evidence="7">
    <location>
        <begin position="1808"/>
        <end position="1833"/>
    </location>
</feature>
<dbReference type="EC" id="3.4.19.12" evidence="2"/>
<dbReference type="PANTHER" id="PTHR13367:SF33">
    <property type="entry name" value="P-LOOP CONTAINING NUCLEOSIDE TRIPHOSPHATE HYDROLASE PROTEIN"/>
    <property type="match status" value="1"/>
</dbReference>
<evidence type="ECO:0000256" key="2">
    <source>
        <dbReference type="ARBA" id="ARBA00012759"/>
    </source>
</evidence>
<dbReference type="Pfam" id="PF12340">
    <property type="entry name" value="DUF3638"/>
    <property type="match status" value="1"/>
</dbReference>
<dbReference type="Gene3D" id="3.40.50.300">
    <property type="entry name" value="P-loop containing nucleotide triphosphate hydrolases"/>
    <property type="match status" value="1"/>
</dbReference>
<evidence type="ECO:0000313" key="11">
    <source>
        <dbReference type="Proteomes" id="UP001295423"/>
    </source>
</evidence>
<evidence type="ECO:0000259" key="8">
    <source>
        <dbReference type="Pfam" id="PF12340"/>
    </source>
</evidence>
<feature type="domain" description="DUF3638" evidence="8">
    <location>
        <begin position="1022"/>
        <end position="1228"/>
    </location>
</feature>
<dbReference type="GO" id="GO:0006508">
    <property type="term" value="P:proteolysis"/>
    <property type="evidence" value="ECO:0007669"/>
    <property type="project" value="UniProtKB-KW"/>
</dbReference>
<evidence type="ECO:0000256" key="1">
    <source>
        <dbReference type="ARBA" id="ARBA00000707"/>
    </source>
</evidence>
<organism evidence="10 11">
    <name type="scientific">Cylindrotheca closterium</name>
    <dbReference type="NCBI Taxonomy" id="2856"/>
    <lineage>
        <taxon>Eukaryota</taxon>
        <taxon>Sar</taxon>
        <taxon>Stramenopiles</taxon>
        <taxon>Ochrophyta</taxon>
        <taxon>Bacillariophyta</taxon>
        <taxon>Bacillariophyceae</taxon>
        <taxon>Bacillariophycidae</taxon>
        <taxon>Bacillariales</taxon>
        <taxon>Bacillariaceae</taxon>
        <taxon>Cylindrotheca</taxon>
    </lineage>
</organism>
<evidence type="ECO:0000256" key="4">
    <source>
        <dbReference type="ARBA" id="ARBA00022786"/>
    </source>
</evidence>
<dbReference type="InterPro" id="IPR051346">
    <property type="entry name" value="OTU_Deubiquitinase"/>
</dbReference>
<name>A0AAD2JLK1_9STRA</name>
<comment type="caution">
    <text evidence="10">The sequence shown here is derived from an EMBL/GenBank/DDBJ whole genome shotgun (WGS) entry which is preliminary data.</text>
</comment>
<evidence type="ECO:0000256" key="3">
    <source>
        <dbReference type="ARBA" id="ARBA00022670"/>
    </source>
</evidence>
<keyword evidence="5" id="KW-0378">Hydrolase</keyword>
<proteinExistence type="predicted"/>